<organism evidence="1 2">
    <name type="scientific">Symbiodinium natans</name>
    <dbReference type="NCBI Taxonomy" id="878477"/>
    <lineage>
        <taxon>Eukaryota</taxon>
        <taxon>Sar</taxon>
        <taxon>Alveolata</taxon>
        <taxon>Dinophyceae</taxon>
        <taxon>Suessiales</taxon>
        <taxon>Symbiodiniaceae</taxon>
        <taxon>Symbiodinium</taxon>
    </lineage>
</organism>
<dbReference type="OrthoDB" id="10561314at2759"/>
<dbReference type="EMBL" id="CAJNDS010002182">
    <property type="protein sequence ID" value="CAE7362483.1"/>
    <property type="molecule type" value="Genomic_DNA"/>
</dbReference>
<gene>
    <name evidence="1" type="ORF">SNAT2548_LOCUS19550</name>
</gene>
<sequence length="220" mass="24353">MWIGAVIQAVHPGDLYDIVYVDTGALELNVEADELRRRCVPCPLGMELWELLCSFASNGTELCALSRVERAARAAAERDAQVLWSILYHSNFGRCGSRCGLERPGQADLMRARPAAAACRAVCADPAQSPLPRQRLPWKEKYAERFADLRRERLQQKLLLPGAPVGTKGRSSQDLDGRLRFGKDALRGSVYDPMLGKMVSEDGGEHGKVFISRGRTTFAH</sequence>
<dbReference type="Proteomes" id="UP000604046">
    <property type="component" value="Unassembled WGS sequence"/>
</dbReference>
<keyword evidence="2" id="KW-1185">Reference proteome</keyword>
<accession>A0A812PRF2</accession>
<proteinExistence type="predicted"/>
<protein>
    <submittedName>
        <fullName evidence="1">Uncharacterized protein</fullName>
    </submittedName>
</protein>
<dbReference type="AlphaFoldDB" id="A0A812PRF2"/>
<reference evidence="1" key="1">
    <citation type="submission" date="2021-02" db="EMBL/GenBank/DDBJ databases">
        <authorList>
            <person name="Dougan E. K."/>
            <person name="Rhodes N."/>
            <person name="Thang M."/>
            <person name="Chan C."/>
        </authorList>
    </citation>
    <scope>NUCLEOTIDE SEQUENCE</scope>
</reference>
<evidence type="ECO:0000313" key="2">
    <source>
        <dbReference type="Proteomes" id="UP000604046"/>
    </source>
</evidence>
<name>A0A812PRF2_9DINO</name>
<comment type="caution">
    <text evidence="1">The sequence shown here is derived from an EMBL/GenBank/DDBJ whole genome shotgun (WGS) entry which is preliminary data.</text>
</comment>
<evidence type="ECO:0000313" key="1">
    <source>
        <dbReference type="EMBL" id="CAE7362483.1"/>
    </source>
</evidence>